<keyword evidence="4 10" id="KW-0597">Phosphoprotein</keyword>
<dbReference type="GO" id="GO:0005737">
    <property type="term" value="C:cytoplasm"/>
    <property type="evidence" value="ECO:0007669"/>
    <property type="project" value="UniProtKB-SubCell"/>
</dbReference>
<keyword evidence="6" id="KW-0805">Transcription regulation</keyword>
<evidence type="ECO:0000256" key="2">
    <source>
        <dbReference type="ARBA" id="ARBA00018672"/>
    </source>
</evidence>
<dbReference type="Gene3D" id="1.10.10.60">
    <property type="entry name" value="Homeodomain-like"/>
    <property type="match status" value="2"/>
</dbReference>
<evidence type="ECO:0000259" key="11">
    <source>
        <dbReference type="PROSITE" id="PS01124"/>
    </source>
</evidence>
<evidence type="ECO:0000256" key="10">
    <source>
        <dbReference type="PROSITE-ProRule" id="PRU00169"/>
    </source>
</evidence>
<dbReference type="InterPro" id="IPR020449">
    <property type="entry name" value="Tscrpt_reg_AraC-type_HTH"/>
</dbReference>
<dbReference type="InterPro" id="IPR011006">
    <property type="entry name" value="CheY-like_superfamily"/>
</dbReference>
<evidence type="ECO:0000313" key="14">
    <source>
        <dbReference type="Proteomes" id="UP000677305"/>
    </source>
</evidence>
<proteinExistence type="predicted"/>
<dbReference type="Pfam" id="PF00072">
    <property type="entry name" value="Response_reg"/>
    <property type="match status" value="1"/>
</dbReference>
<dbReference type="SMART" id="SM00342">
    <property type="entry name" value="HTH_ARAC"/>
    <property type="match status" value="1"/>
</dbReference>
<dbReference type="GO" id="GO:0003700">
    <property type="term" value="F:DNA-binding transcription factor activity"/>
    <property type="evidence" value="ECO:0007669"/>
    <property type="project" value="InterPro"/>
</dbReference>
<evidence type="ECO:0000256" key="8">
    <source>
        <dbReference type="ARBA" id="ARBA00023163"/>
    </source>
</evidence>
<gene>
    <name evidence="13" type="ORF">HYG85_14440</name>
</gene>
<dbReference type="PRINTS" id="PR00032">
    <property type="entry name" value="HTHARAC"/>
</dbReference>
<dbReference type="GO" id="GO:0000160">
    <property type="term" value="P:phosphorelay signal transduction system"/>
    <property type="evidence" value="ECO:0007669"/>
    <property type="project" value="UniProtKB-KW"/>
</dbReference>
<comment type="function">
    <text evidence="9">May play the central regulatory role in sporulation. It may be an element of the effector pathway responsible for the activation of sporulation genes in response to nutritional stress. Spo0A may act in concert with spo0H (a sigma factor) to control the expression of some genes that are critical to the sporulation process.</text>
</comment>
<evidence type="ECO:0000256" key="4">
    <source>
        <dbReference type="ARBA" id="ARBA00022553"/>
    </source>
</evidence>
<keyword evidence="5" id="KW-0902">Two-component regulatory system</keyword>
<dbReference type="RefSeq" id="WP_212690274.1">
    <property type="nucleotide sequence ID" value="NZ_CP058561.1"/>
</dbReference>
<dbReference type="GO" id="GO:0043565">
    <property type="term" value="F:sequence-specific DNA binding"/>
    <property type="evidence" value="ECO:0007669"/>
    <property type="project" value="InterPro"/>
</dbReference>
<name>A0A8J8MC09_9FIRM</name>
<feature type="domain" description="Response regulatory" evidence="12">
    <location>
        <begin position="3"/>
        <end position="120"/>
    </location>
</feature>
<dbReference type="InterPro" id="IPR001789">
    <property type="entry name" value="Sig_transdc_resp-reg_receiver"/>
</dbReference>
<dbReference type="SUPFAM" id="SSF52172">
    <property type="entry name" value="CheY-like"/>
    <property type="match status" value="1"/>
</dbReference>
<dbReference type="EMBL" id="CP058561">
    <property type="protein sequence ID" value="QUH30049.1"/>
    <property type="molecule type" value="Genomic_DNA"/>
</dbReference>
<dbReference type="Proteomes" id="UP000677305">
    <property type="component" value="Chromosome"/>
</dbReference>
<dbReference type="AlphaFoldDB" id="A0A8J8MC09"/>
<evidence type="ECO:0000256" key="5">
    <source>
        <dbReference type="ARBA" id="ARBA00023012"/>
    </source>
</evidence>
<evidence type="ECO:0000256" key="6">
    <source>
        <dbReference type="ARBA" id="ARBA00023015"/>
    </source>
</evidence>
<keyword evidence="7" id="KW-0238">DNA-binding</keyword>
<dbReference type="InterPro" id="IPR009057">
    <property type="entry name" value="Homeodomain-like_sf"/>
</dbReference>
<evidence type="ECO:0000256" key="1">
    <source>
        <dbReference type="ARBA" id="ARBA00004496"/>
    </source>
</evidence>
<dbReference type="InterPro" id="IPR018060">
    <property type="entry name" value="HTH_AraC"/>
</dbReference>
<dbReference type="PANTHER" id="PTHR42713">
    <property type="entry name" value="HISTIDINE KINASE-RELATED"/>
    <property type="match status" value="1"/>
</dbReference>
<organism evidence="13 14">
    <name type="scientific">Vallitalea guaymasensis</name>
    <dbReference type="NCBI Taxonomy" id="1185412"/>
    <lineage>
        <taxon>Bacteria</taxon>
        <taxon>Bacillati</taxon>
        <taxon>Bacillota</taxon>
        <taxon>Clostridia</taxon>
        <taxon>Lachnospirales</taxon>
        <taxon>Vallitaleaceae</taxon>
        <taxon>Vallitalea</taxon>
    </lineage>
</organism>
<evidence type="ECO:0000256" key="9">
    <source>
        <dbReference type="ARBA" id="ARBA00024867"/>
    </source>
</evidence>
<dbReference type="Gene3D" id="3.40.50.2300">
    <property type="match status" value="1"/>
</dbReference>
<feature type="modified residue" description="4-aspartylphosphate" evidence="10">
    <location>
        <position position="55"/>
    </location>
</feature>
<evidence type="ECO:0000313" key="13">
    <source>
        <dbReference type="EMBL" id="QUH30049.1"/>
    </source>
</evidence>
<evidence type="ECO:0000259" key="12">
    <source>
        <dbReference type="PROSITE" id="PS50110"/>
    </source>
</evidence>
<comment type="subcellular location">
    <subcellularLocation>
        <location evidence="1">Cytoplasm</location>
    </subcellularLocation>
</comment>
<dbReference type="InterPro" id="IPR051552">
    <property type="entry name" value="HptR"/>
</dbReference>
<evidence type="ECO:0000256" key="7">
    <source>
        <dbReference type="ARBA" id="ARBA00023125"/>
    </source>
</evidence>
<protein>
    <recommendedName>
        <fullName evidence="2">Stage 0 sporulation protein A homolog</fullName>
    </recommendedName>
</protein>
<accession>A0A8J8MC09</accession>
<evidence type="ECO:0000256" key="3">
    <source>
        <dbReference type="ARBA" id="ARBA00022490"/>
    </source>
</evidence>
<dbReference type="SUPFAM" id="SSF46689">
    <property type="entry name" value="Homeodomain-like"/>
    <property type="match status" value="2"/>
</dbReference>
<sequence>MYKLLIVEDEQLTRNFLKQIIPKLCDKWEIVDDVMDGADALEVLKNQSVDLILTDIKMPVMDGLELCKQVNILYPEIHCAILSGYGEFDYAKSAIKYNVSSYLLKPIINEELKNMLESVAEICHKEQCEQIKYNDLISASNKYKEAIIAKFLKAVITGSHMEIQSLYPIMYDLHINLFDAEGIILILQITEDNLIENNVKITNLILLKLLLFNTARKQTMDTSTKVFIDSNENTVLLIPIDEDEDYKKVILDMYEKIDTAYYKETNLHIFSIAGTKENELLQLNVSYENAKKAFLQTLFTKDEESNIQLYSEQSYQNYIKTLHSYMANLIYTIHNNDTVNQEVLSKDIGNFLYEQINSCYLLKTLNYIITQLKTNIPLNEDVINKIYKILIDSKDTLTDKKNISAFIINMSNIIIENLHKKNSMCDENLLIEQTKQFIYKHYMEPISLSLIADELSISYSYLSNLFHELEGQSYIKFLTEVRLKHAANLLKNNELKLGYITKKVGYISVKHFSYVFKKYYGISPGEYRKRFK</sequence>
<dbReference type="PANTHER" id="PTHR42713:SF3">
    <property type="entry name" value="TRANSCRIPTIONAL REGULATORY PROTEIN HPTR"/>
    <property type="match status" value="1"/>
</dbReference>
<dbReference type="PROSITE" id="PS01124">
    <property type="entry name" value="HTH_ARAC_FAMILY_2"/>
    <property type="match status" value="1"/>
</dbReference>
<keyword evidence="14" id="KW-1185">Reference proteome</keyword>
<feature type="domain" description="HTH araC/xylS-type" evidence="11">
    <location>
        <begin position="432"/>
        <end position="530"/>
    </location>
</feature>
<dbReference type="KEGG" id="vgu:HYG85_14440"/>
<reference evidence="13 14" key="1">
    <citation type="submission" date="2020-07" db="EMBL/GenBank/DDBJ databases">
        <title>Vallitalea guaymasensis genome.</title>
        <authorList>
            <person name="Postec A."/>
        </authorList>
    </citation>
    <scope>NUCLEOTIDE SEQUENCE [LARGE SCALE GENOMIC DNA]</scope>
    <source>
        <strain evidence="13 14">Ra1766G1</strain>
    </source>
</reference>
<dbReference type="Pfam" id="PF12833">
    <property type="entry name" value="HTH_18"/>
    <property type="match status" value="1"/>
</dbReference>
<keyword evidence="8" id="KW-0804">Transcription</keyword>
<dbReference type="PROSITE" id="PS50110">
    <property type="entry name" value="RESPONSE_REGULATORY"/>
    <property type="match status" value="1"/>
</dbReference>
<dbReference type="CDD" id="cd17536">
    <property type="entry name" value="REC_YesN-like"/>
    <property type="match status" value="1"/>
</dbReference>
<keyword evidence="3" id="KW-0963">Cytoplasm</keyword>
<dbReference type="SMART" id="SM00448">
    <property type="entry name" value="REC"/>
    <property type="match status" value="1"/>
</dbReference>